<evidence type="ECO:0000256" key="2">
    <source>
        <dbReference type="SAM" id="SignalP"/>
    </source>
</evidence>
<reference evidence="3 4" key="1">
    <citation type="submission" date="2020-08" db="EMBL/GenBank/DDBJ databases">
        <title>Genomic Encyclopedia of Type Strains, Phase IV (KMG-IV): sequencing the most valuable type-strain genomes for metagenomic binning, comparative biology and taxonomic classification.</title>
        <authorList>
            <person name="Goeker M."/>
        </authorList>
    </citation>
    <scope>NUCLEOTIDE SEQUENCE [LARGE SCALE GENOMIC DNA]</scope>
    <source>
        <strain evidence="3 4">DSM 19979</strain>
    </source>
</reference>
<proteinExistence type="predicted"/>
<protein>
    <recommendedName>
        <fullName evidence="5">DUF2946 domain-containing protein</fullName>
    </recommendedName>
</protein>
<feature type="signal peptide" evidence="2">
    <location>
        <begin position="1"/>
        <end position="24"/>
    </location>
</feature>
<name>A0A840A9H9_9PROT</name>
<sequence length="125" mass="12542">MGAFRRLSCLAFAFVLFMQAGVGAAHCLRGLGAAHGLLVEICTIEGKRLALLDHEGQPMEAPAEAGSGVCPVCAGLPGVVLPAAPAVSEPVVFAAAPGFSLTGTALPAPRARAPPYSTRAPPVLA</sequence>
<dbReference type="AlphaFoldDB" id="A0A840A9H9"/>
<dbReference type="Pfam" id="PF11162">
    <property type="entry name" value="DUF2946"/>
    <property type="match status" value="1"/>
</dbReference>
<accession>A0A840A9H9</accession>
<dbReference type="EMBL" id="JACIDJ010000002">
    <property type="protein sequence ID" value="MBB3898159.1"/>
    <property type="molecule type" value="Genomic_DNA"/>
</dbReference>
<comment type="caution">
    <text evidence="3">The sequence shown here is derived from an EMBL/GenBank/DDBJ whole genome shotgun (WGS) entry which is preliminary data.</text>
</comment>
<evidence type="ECO:0008006" key="5">
    <source>
        <dbReference type="Google" id="ProtNLM"/>
    </source>
</evidence>
<dbReference type="Proteomes" id="UP000553193">
    <property type="component" value="Unassembled WGS sequence"/>
</dbReference>
<keyword evidence="2" id="KW-0732">Signal</keyword>
<gene>
    <name evidence="3" type="ORF">GGQ83_001596</name>
</gene>
<dbReference type="InterPro" id="IPR021333">
    <property type="entry name" value="DUF2946"/>
</dbReference>
<keyword evidence="4" id="KW-1185">Reference proteome</keyword>
<dbReference type="RefSeq" id="WP_184383247.1">
    <property type="nucleotide sequence ID" value="NZ_JACIDJ010000002.1"/>
</dbReference>
<feature type="chain" id="PRO_5032629255" description="DUF2946 domain-containing protein" evidence="2">
    <location>
        <begin position="25"/>
        <end position="125"/>
    </location>
</feature>
<feature type="region of interest" description="Disordered" evidence="1">
    <location>
        <begin position="106"/>
        <end position="125"/>
    </location>
</feature>
<evidence type="ECO:0000313" key="4">
    <source>
        <dbReference type="Proteomes" id="UP000553193"/>
    </source>
</evidence>
<evidence type="ECO:0000256" key="1">
    <source>
        <dbReference type="SAM" id="MobiDB-lite"/>
    </source>
</evidence>
<organism evidence="3 4">
    <name type="scientific">Roseococcus suduntuyensis</name>
    <dbReference type="NCBI Taxonomy" id="455361"/>
    <lineage>
        <taxon>Bacteria</taxon>
        <taxon>Pseudomonadati</taxon>
        <taxon>Pseudomonadota</taxon>
        <taxon>Alphaproteobacteria</taxon>
        <taxon>Acetobacterales</taxon>
        <taxon>Roseomonadaceae</taxon>
        <taxon>Roseococcus</taxon>
    </lineage>
</organism>
<evidence type="ECO:0000313" key="3">
    <source>
        <dbReference type="EMBL" id="MBB3898159.1"/>
    </source>
</evidence>